<feature type="transmembrane region" description="Helical" evidence="1">
    <location>
        <begin position="95"/>
        <end position="114"/>
    </location>
</feature>
<accession>A0A5N1JAZ8</accession>
<dbReference type="RefSeq" id="WP_150879442.1">
    <property type="nucleotide sequence ID" value="NZ_VTWS01000005.1"/>
</dbReference>
<gene>
    <name evidence="2" type="ORF">F0P93_20640</name>
</gene>
<sequence>MQPPSTPPQKYNPYYLPVPEGCGKRTDCPYKSMPEYLQPSDFKNEILSSFDDHYCSLCKSQLKLVPPPPPPPRPHVEETTKKDPDLRPWYRKYRWAILAALLLLIAGLVYWFWFRKSLSPAPVKKKEVCQRGDVVAGRDTCVNEVRYQVVCDGKGGYDKGKKVGSCGPVVVFPAAGKIIGTDCRGKTLHNKVTDGKGGYNLVHARDNSITCFEPDVPHVVKRGGRCQIEIYHNGMLKSQTSVPVERQSECANAPKAPKLR</sequence>
<comment type="caution">
    <text evidence="2">The sequence shown here is derived from an EMBL/GenBank/DDBJ whole genome shotgun (WGS) entry which is preliminary data.</text>
</comment>
<name>A0A5N1JAZ8_9BACT</name>
<keyword evidence="3" id="KW-1185">Reference proteome</keyword>
<organism evidence="2 3">
    <name type="scientific">Larkinella humicola</name>
    <dbReference type="NCBI Taxonomy" id="2607654"/>
    <lineage>
        <taxon>Bacteria</taxon>
        <taxon>Pseudomonadati</taxon>
        <taxon>Bacteroidota</taxon>
        <taxon>Cytophagia</taxon>
        <taxon>Cytophagales</taxon>
        <taxon>Spirosomataceae</taxon>
        <taxon>Larkinella</taxon>
    </lineage>
</organism>
<evidence type="ECO:0000313" key="3">
    <source>
        <dbReference type="Proteomes" id="UP000326344"/>
    </source>
</evidence>
<evidence type="ECO:0000313" key="2">
    <source>
        <dbReference type="EMBL" id="KAA9349852.1"/>
    </source>
</evidence>
<proteinExistence type="predicted"/>
<protein>
    <submittedName>
        <fullName evidence="2">Uncharacterized protein</fullName>
    </submittedName>
</protein>
<dbReference type="AlphaFoldDB" id="A0A5N1JAZ8"/>
<reference evidence="2 3" key="1">
    <citation type="submission" date="2019-09" db="EMBL/GenBank/DDBJ databases">
        <title>Genome Sequence of Larkinella sp MA1.</title>
        <authorList>
            <person name="Srinivasan S."/>
        </authorList>
    </citation>
    <scope>NUCLEOTIDE SEQUENCE [LARGE SCALE GENOMIC DNA]</scope>
    <source>
        <strain evidence="2 3">MA1</strain>
    </source>
</reference>
<keyword evidence="1" id="KW-0472">Membrane</keyword>
<dbReference type="EMBL" id="VTWS01000005">
    <property type="protein sequence ID" value="KAA9349852.1"/>
    <property type="molecule type" value="Genomic_DNA"/>
</dbReference>
<evidence type="ECO:0000256" key="1">
    <source>
        <dbReference type="SAM" id="Phobius"/>
    </source>
</evidence>
<keyword evidence="1" id="KW-1133">Transmembrane helix</keyword>
<dbReference type="Proteomes" id="UP000326344">
    <property type="component" value="Unassembled WGS sequence"/>
</dbReference>
<keyword evidence="1" id="KW-0812">Transmembrane</keyword>